<evidence type="ECO:0000256" key="2">
    <source>
        <dbReference type="ARBA" id="ARBA00007441"/>
    </source>
</evidence>
<sequence length="417" mass="44419">MTPTYSKDEFPRAAVRPAVAIRSSTISPFMVMEVLRAANARQAAGGDVLHLEIGQPSTPAPRGVIAAAAHALAADRLAYTDALGLPALREGIARWYQDRHGAVIDPRRVVVTTGSSGAFLLAFLAAFDPGDRVALAAPGYPAYRNILKSAGLVPVELSTGPETRFQPTPALLDALLAADGRDGGGGPLRGLIVASPSNPTGTMLDAMGMAALGDWCRRHGVWLISDEIYHGIEYGTVPAATALDYEGGEGAITINSFSKYFSMTGWRLGWAVVPERLVRPMECLAQNVYISPPTLSQHAAVAAFDCVEELEGHVARYRRNRDILLNLLPGAGFGRLAPADGAFFIYADISDRTDDAQAFCTRLLNETGVALTPGVDFDPVRGHHTVRISFAGAEAEMVEAARRLKAWRGSGRGSGRE</sequence>
<evidence type="ECO:0000313" key="9">
    <source>
        <dbReference type="EMBL" id="MBB6254826.1"/>
    </source>
</evidence>
<comment type="similarity">
    <text evidence="2 7">Belongs to the class-I pyridoxal-phosphate-dependent aminotransferase family.</text>
</comment>
<dbReference type="PANTHER" id="PTHR46383:SF2">
    <property type="entry name" value="AMINOTRANSFERASE"/>
    <property type="match status" value="1"/>
</dbReference>
<gene>
    <name evidence="9" type="ORF">FHS74_005417</name>
</gene>
<keyword evidence="5" id="KW-0663">Pyridoxal phosphate</keyword>
<dbReference type="AlphaFoldDB" id="A0A7X0B5H7"/>
<name>A0A7X0B5H7_9PROT</name>
<dbReference type="EC" id="2.6.1.-" evidence="7"/>
<dbReference type="GO" id="GO:0030170">
    <property type="term" value="F:pyridoxal phosphate binding"/>
    <property type="evidence" value="ECO:0007669"/>
    <property type="project" value="InterPro"/>
</dbReference>
<dbReference type="Pfam" id="PF00155">
    <property type="entry name" value="Aminotran_1_2"/>
    <property type="match status" value="1"/>
</dbReference>
<dbReference type="InterPro" id="IPR015424">
    <property type="entry name" value="PyrdxlP-dep_Trfase"/>
</dbReference>
<dbReference type="PROSITE" id="PS00105">
    <property type="entry name" value="AA_TRANSFER_CLASS_1"/>
    <property type="match status" value="1"/>
</dbReference>
<comment type="catalytic activity">
    <reaction evidence="6">
        <text>L-aspartate + 2-oxoglutarate = oxaloacetate + L-glutamate</text>
        <dbReference type="Rhea" id="RHEA:21824"/>
        <dbReference type="ChEBI" id="CHEBI:16452"/>
        <dbReference type="ChEBI" id="CHEBI:16810"/>
        <dbReference type="ChEBI" id="CHEBI:29985"/>
        <dbReference type="ChEBI" id="CHEBI:29991"/>
        <dbReference type="EC" id="2.6.1.1"/>
    </reaction>
</comment>
<dbReference type="InterPro" id="IPR050596">
    <property type="entry name" value="AspAT/PAT-like"/>
</dbReference>
<reference evidence="9 10" key="1">
    <citation type="submission" date="2020-08" db="EMBL/GenBank/DDBJ databases">
        <title>Genomic Encyclopedia of Type Strains, Phase IV (KMG-IV): sequencing the most valuable type-strain genomes for metagenomic binning, comparative biology and taxonomic classification.</title>
        <authorList>
            <person name="Goeker M."/>
        </authorList>
    </citation>
    <scope>NUCLEOTIDE SEQUENCE [LARGE SCALE GENOMIC DNA]</scope>
    <source>
        <strain evidence="9 10">DSM 22198</strain>
    </source>
</reference>
<keyword evidence="3 7" id="KW-0032">Aminotransferase</keyword>
<comment type="cofactor">
    <cofactor evidence="1 7">
        <name>pyridoxal 5'-phosphate</name>
        <dbReference type="ChEBI" id="CHEBI:597326"/>
    </cofactor>
</comment>
<evidence type="ECO:0000256" key="4">
    <source>
        <dbReference type="ARBA" id="ARBA00022679"/>
    </source>
</evidence>
<dbReference type="GO" id="GO:0006520">
    <property type="term" value="P:amino acid metabolic process"/>
    <property type="evidence" value="ECO:0007669"/>
    <property type="project" value="InterPro"/>
</dbReference>
<dbReference type="InterPro" id="IPR004838">
    <property type="entry name" value="NHTrfase_class1_PyrdxlP-BS"/>
</dbReference>
<evidence type="ECO:0000256" key="5">
    <source>
        <dbReference type="ARBA" id="ARBA00022898"/>
    </source>
</evidence>
<dbReference type="Proteomes" id="UP000539175">
    <property type="component" value="Unassembled WGS sequence"/>
</dbReference>
<proteinExistence type="inferred from homology"/>
<dbReference type="RefSeq" id="WP_184807346.1">
    <property type="nucleotide sequence ID" value="NZ_JACIIZ010000020.1"/>
</dbReference>
<dbReference type="Gene3D" id="3.40.640.10">
    <property type="entry name" value="Type I PLP-dependent aspartate aminotransferase-like (Major domain)"/>
    <property type="match status" value="1"/>
</dbReference>
<evidence type="ECO:0000256" key="3">
    <source>
        <dbReference type="ARBA" id="ARBA00022576"/>
    </source>
</evidence>
<dbReference type="PRINTS" id="PR00753">
    <property type="entry name" value="ACCSYNTHASE"/>
</dbReference>
<evidence type="ECO:0000313" key="10">
    <source>
        <dbReference type="Proteomes" id="UP000539175"/>
    </source>
</evidence>
<evidence type="ECO:0000256" key="1">
    <source>
        <dbReference type="ARBA" id="ARBA00001933"/>
    </source>
</evidence>
<evidence type="ECO:0000256" key="7">
    <source>
        <dbReference type="RuleBase" id="RU000481"/>
    </source>
</evidence>
<dbReference type="InterPro" id="IPR004839">
    <property type="entry name" value="Aminotransferase_I/II_large"/>
</dbReference>
<dbReference type="PANTHER" id="PTHR46383">
    <property type="entry name" value="ASPARTATE AMINOTRANSFERASE"/>
    <property type="match status" value="1"/>
</dbReference>
<dbReference type="GO" id="GO:0004069">
    <property type="term" value="F:L-aspartate:2-oxoglutarate aminotransferase activity"/>
    <property type="evidence" value="ECO:0007669"/>
    <property type="project" value="UniProtKB-EC"/>
</dbReference>
<accession>A0A7X0B5H7</accession>
<protein>
    <recommendedName>
        <fullName evidence="7">Aminotransferase</fullName>
        <ecNumber evidence="7">2.6.1.-</ecNumber>
    </recommendedName>
</protein>
<organism evidence="9 10">
    <name type="scientific">Nitrospirillum iridis</name>
    <dbReference type="NCBI Taxonomy" id="765888"/>
    <lineage>
        <taxon>Bacteria</taxon>
        <taxon>Pseudomonadati</taxon>
        <taxon>Pseudomonadota</taxon>
        <taxon>Alphaproteobacteria</taxon>
        <taxon>Rhodospirillales</taxon>
        <taxon>Azospirillaceae</taxon>
        <taxon>Nitrospirillum</taxon>
    </lineage>
</organism>
<dbReference type="EMBL" id="JACIIZ010000020">
    <property type="protein sequence ID" value="MBB6254826.1"/>
    <property type="molecule type" value="Genomic_DNA"/>
</dbReference>
<comment type="caution">
    <text evidence="9">The sequence shown here is derived from an EMBL/GenBank/DDBJ whole genome shotgun (WGS) entry which is preliminary data.</text>
</comment>
<keyword evidence="4 7" id="KW-0808">Transferase</keyword>
<dbReference type="SUPFAM" id="SSF53383">
    <property type="entry name" value="PLP-dependent transferases"/>
    <property type="match status" value="1"/>
</dbReference>
<dbReference type="CDD" id="cd00609">
    <property type="entry name" value="AAT_like"/>
    <property type="match status" value="1"/>
</dbReference>
<feature type="domain" description="Aminotransferase class I/classII large" evidence="8">
    <location>
        <begin position="47"/>
        <end position="403"/>
    </location>
</feature>
<evidence type="ECO:0000256" key="6">
    <source>
        <dbReference type="ARBA" id="ARBA00049185"/>
    </source>
</evidence>
<keyword evidence="10" id="KW-1185">Reference proteome</keyword>
<dbReference type="InterPro" id="IPR015421">
    <property type="entry name" value="PyrdxlP-dep_Trfase_major"/>
</dbReference>
<evidence type="ECO:0000259" key="8">
    <source>
        <dbReference type="Pfam" id="PF00155"/>
    </source>
</evidence>